<dbReference type="Pfam" id="PF07995">
    <property type="entry name" value="GSDH"/>
    <property type="match status" value="1"/>
</dbReference>
<dbReference type="AlphaFoldDB" id="A0A5C8KQL5"/>
<name>A0A5C8KQL5_9GAMM</name>
<evidence type="ECO:0000259" key="2">
    <source>
        <dbReference type="Pfam" id="PF07995"/>
    </source>
</evidence>
<comment type="caution">
    <text evidence="3">The sequence shown here is derived from an EMBL/GenBank/DDBJ whole genome shotgun (WGS) entry which is preliminary data.</text>
</comment>
<dbReference type="EMBL" id="VRTS01000006">
    <property type="protein sequence ID" value="TXK62051.1"/>
    <property type="molecule type" value="Genomic_DNA"/>
</dbReference>
<dbReference type="RefSeq" id="WP_147891844.1">
    <property type="nucleotide sequence ID" value="NZ_VRTS01000006.1"/>
</dbReference>
<sequence length="401" mass="42719">MRTNSLPALTATTAAVTALLVAGAAVASPSVSSETVASDIASEAGALRLTRVVSGLEHPWAVAWLPDGRMLVTERPGRMHIVDGDDIQSLSGVPDVGIAGGNQGGLLDVVVHPDHARNGWVYFTYSSPGDNDAVTSGEDIGTATALARARINDDGDGLTDVETLYAQMPRHNPGRHYGSRIVFPGDGHVVFSIGDRGLRWTAQDLTDPAGSIIRLREDGGAPDSNPFVGKSPGNLRPEIWSFGHRNNQGLAIHPDTGEIWTTEHGPKGGDVLHRIEEGANYGWPQVAHGTEYSTDEQVGIGREAPGVTPAVYVWDESMAPSGLAFYTGDAFPAWQGQLFAGSLAKKQLHRLVIDGQDVTHEEVLLSDTIGRIRDVRQGPDGYLYLLTDEEDGGLYRLEPAG</sequence>
<dbReference type="PANTHER" id="PTHR19328">
    <property type="entry name" value="HEDGEHOG-INTERACTING PROTEIN"/>
    <property type="match status" value="1"/>
</dbReference>
<feature type="signal peptide" evidence="1">
    <location>
        <begin position="1"/>
        <end position="27"/>
    </location>
</feature>
<evidence type="ECO:0000256" key="1">
    <source>
        <dbReference type="SAM" id="SignalP"/>
    </source>
</evidence>
<feature type="chain" id="PRO_5022736407" evidence="1">
    <location>
        <begin position="28"/>
        <end position="401"/>
    </location>
</feature>
<dbReference type="OrthoDB" id="9770043at2"/>
<evidence type="ECO:0000313" key="3">
    <source>
        <dbReference type="EMBL" id="TXK62051.1"/>
    </source>
</evidence>
<keyword evidence="4" id="KW-1185">Reference proteome</keyword>
<gene>
    <name evidence="3" type="ORF">FU658_09375</name>
</gene>
<reference evidence="3 4" key="1">
    <citation type="submission" date="2019-08" db="EMBL/GenBank/DDBJ databases">
        <authorList>
            <person name="Karlyshev A.V."/>
        </authorList>
    </citation>
    <scope>NUCLEOTIDE SEQUENCE [LARGE SCALE GENOMIC DNA]</scope>
    <source>
        <strain evidence="3 4">Alg18-2.2</strain>
    </source>
</reference>
<feature type="domain" description="Glucose/Sorbosone dehydrogenase" evidence="2">
    <location>
        <begin position="56"/>
        <end position="396"/>
    </location>
</feature>
<dbReference type="PANTHER" id="PTHR19328:SF75">
    <property type="entry name" value="ALDOSE SUGAR DEHYDROGENASE YLII"/>
    <property type="match status" value="1"/>
</dbReference>
<proteinExistence type="predicted"/>
<dbReference type="Proteomes" id="UP000321248">
    <property type="component" value="Unassembled WGS sequence"/>
</dbReference>
<dbReference type="InterPro" id="IPR012938">
    <property type="entry name" value="Glc/Sorbosone_DH"/>
</dbReference>
<dbReference type="Gene3D" id="2.120.10.30">
    <property type="entry name" value="TolB, C-terminal domain"/>
    <property type="match status" value="1"/>
</dbReference>
<evidence type="ECO:0000313" key="4">
    <source>
        <dbReference type="Proteomes" id="UP000321248"/>
    </source>
</evidence>
<dbReference type="InterPro" id="IPR011041">
    <property type="entry name" value="Quinoprot_gluc/sorb_DH_b-prop"/>
</dbReference>
<organism evidence="3 4">
    <name type="scientific">Alkalisalibacterium limincola</name>
    <dbReference type="NCBI Taxonomy" id="2699169"/>
    <lineage>
        <taxon>Bacteria</taxon>
        <taxon>Pseudomonadati</taxon>
        <taxon>Pseudomonadota</taxon>
        <taxon>Gammaproteobacteria</taxon>
        <taxon>Lysobacterales</taxon>
        <taxon>Lysobacteraceae</taxon>
        <taxon>Alkalisalibacterium</taxon>
    </lineage>
</organism>
<dbReference type="InterPro" id="IPR011042">
    <property type="entry name" value="6-blade_b-propeller_TolB-like"/>
</dbReference>
<keyword evidence="1" id="KW-0732">Signal</keyword>
<dbReference type="SUPFAM" id="SSF50952">
    <property type="entry name" value="Soluble quinoprotein glucose dehydrogenase"/>
    <property type="match status" value="1"/>
</dbReference>
<protein>
    <submittedName>
        <fullName evidence="3">PQQ-dependent sugar dehydrogenase</fullName>
    </submittedName>
</protein>
<accession>A0A5C8KQL5</accession>